<keyword evidence="4" id="KW-1185">Reference proteome</keyword>
<feature type="compositionally biased region" description="Basic residues" evidence="1">
    <location>
        <begin position="7"/>
        <end position="17"/>
    </location>
</feature>
<evidence type="ECO:0000256" key="1">
    <source>
        <dbReference type="SAM" id="MobiDB-lite"/>
    </source>
</evidence>
<protein>
    <submittedName>
        <fullName evidence="3">Uncharacterized protein</fullName>
    </submittedName>
</protein>
<evidence type="ECO:0000313" key="3">
    <source>
        <dbReference type="EMBL" id="QQP56998.1"/>
    </source>
</evidence>
<reference evidence="4" key="1">
    <citation type="submission" date="2021-01" db="EMBL/GenBank/DDBJ databases">
        <title>Caligus Genome Assembly.</title>
        <authorList>
            <person name="Gallardo-Escarate C."/>
        </authorList>
    </citation>
    <scope>NUCLEOTIDE SEQUENCE [LARGE SCALE GENOMIC DNA]</scope>
</reference>
<keyword evidence="2" id="KW-1133">Transmembrane helix</keyword>
<evidence type="ECO:0000256" key="2">
    <source>
        <dbReference type="SAM" id="Phobius"/>
    </source>
</evidence>
<feature type="transmembrane region" description="Helical" evidence="2">
    <location>
        <begin position="45"/>
        <end position="63"/>
    </location>
</feature>
<dbReference type="EMBL" id="CP045890">
    <property type="protein sequence ID" value="QQP56998.1"/>
    <property type="molecule type" value="Genomic_DNA"/>
</dbReference>
<dbReference type="Proteomes" id="UP000595437">
    <property type="component" value="Chromosome 1"/>
</dbReference>
<feature type="compositionally biased region" description="Basic and acidic residues" evidence="1">
    <location>
        <begin position="18"/>
        <end position="30"/>
    </location>
</feature>
<organism evidence="3 4">
    <name type="scientific">Caligus rogercresseyi</name>
    <name type="common">Sea louse</name>
    <dbReference type="NCBI Taxonomy" id="217165"/>
    <lineage>
        <taxon>Eukaryota</taxon>
        <taxon>Metazoa</taxon>
        <taxon>Ecdysozoa</taxon>
        <taxon>Arthropoda</taxon>
        <taxon>Crustacea</taxon>
        <taxon>Multicrustacea</taxon>
        <taxon>Hexanauplia</taxon>
        <taxon>Copepoda</taxon>
        <taxon>Siphonostomatoida</taxon>
        <taxon>Caligidae</taxon>
        <taxon>Caligus</taxon>
    </lineage>
</organism>
<gene>
    <name evidence="3" type="ORF">FKW44_001846</name>
</gene>
<sequence length="69" mass="7987">MSDKPRGRAYSKRQRNWRRGEDSSRDKEALSPRPFSQSPRRKTQLPVGIIIIITIIPSSLHSFKPMRPA</sequence>
<name>A0A7T8KJB8_CALRO</name>
<evidence type="ECO:0000313" key="4">
    <source>
        <dbReference type="Proteomes" id="UP000595437"/>
    </source>
</evidence>
<proteinExistence type="predicted"/>
<dbReference type="AlphaFoldDB" id="A0A7T8KJB8"/>
<keyword evidence="2" id="KW-0472">Membrane</keyword>
<accession>A0A7T8KJB8</accession>
<feature type="region of interest" description="Disordered" evidence="1">
    <location>
        <begin position="1"/>
        <end position="43"/>
    </location>
</feature>
<keyword evidence="2" id="KW-0812">Transmembrane</keyword>